<evidence type="ECO:0000256" key="6">
    <source>
        <dbReference type="ARBA" id="ARBA00022776"/>
    </source>
</evidence>
<dbReference type="GO" id="GO:0000070">
    <property type="term" value="P:mitotic sister chromatid segregation"/>
    <property type="evidence" value="ECO:0007669"/>
    <property type="project" value="TreeGrafter"/>
</dbReference>
<dbReference type="EMBL" id="JAPFRF010000007">
    <property type="protein sequence ID" value="KAJ7326845.1"/>
    <property type="molecule type" value="Genomic_DNA"/>
</dbReference>
<name>A0A9Q0XSK3_9SAUR</name>
<dbReference type="GO" id="GO:0000775">
    <property type="term" value="C:chromosome, centromeric region"/>
    <property type="evidence" value="ECO:0007669"/>
    <property type="project" value="UniProtKB-SubCell"/>
</dbReference>
<dbReference type="Proteomes" id="UP001142489">
    <property type="component" value="Unassembled WGS sequence"/>
</dbReference>
<dbReference type="PANTHER" id="PTHR16040">
    <property type="entry name" value="AUSTRALIN, ISOFORM A-RELATED"/>
    <property type="match status" value="1"/>
</dbReference>
<evidence type="ECO:0000256" key="7">
    <source>
        <dbReference type="ARBA" id="ARBA00023242"/>
    </source>
</evidence>
<evidence type="ECO:0000256" key="2">
    <source>
        <dbReference type="ARBA" id="ARBA00004584"/>
    </source>
</evidence>
<proteinExistence type="inferred from homology"/>
<evidence type="ECO:0000313" key="12">
    <source>
        <dbReference type="EMBL" id="KAJ7326845.1"/>
    </source>
</evidence>
<feature type="region of interest" description="Disordered" evidence="10">
    <location>
        <begin position="1"/>
        <end position="22"/>
    </location>
</feature>
<evidence type="ECO:0000256" key="9">
    <source>
        <dbReference type="ARBA" id="ARBA00023328"/>
    </source>
</evidence>
<evidence type="ECO:0000313" key="13">
    <source>
        <dbReference type="Proteomes" id="UP001142489"/>
    </source>
</evidence>
<evidence type="ECO:0000256" key="1">
    <source>
        <dbReference type="ARBA" id="ARBA00004123"/>
    </source>
</evidence>
<dbReference type="Pfam" id="PF10444">
    <property type="entry name" value="Nbl1_Borealin_N"/>
    <property type="match status" value="1"/>
</dbReference>
<dbReference type="OrthoDB" id="6360905at2759"/>
<comment type="similarity">
    <text evidence="3">Belongs to the borealin family.</text>
</comment>
<evidence type="ECO:0000256" key="4">
    <source>
        <dbReference type="ARBA" id="ARBA00022454"/>
    </source>
</evidence>
<dbReference type="GO" id="GO:0005634">
    <property type="term" value="C:nucleus"/>
    <property type="evidence" value="ECO:0007669"/>
    <property type="project" value="UniProtKB-SubCell"/>
</dbReference>
<dbReference type="GO" id="GO:0051301">
    <property type="term" value="P:cell division"/>
    <property type="evidence" value="ECO:0007669"/>
    <property type="project" value="UniProtKB-KW"/>
</dbReference>
<evidence type="ECO:0000259" key="11">
    <source>
        <dbReference type="Pfam" id="PF10444"/>
    </source>
</evidence>
<comment type="caution">
    <text evidence="12">The sequence shown here is derived from an EMBL/GenBank/DDBJ whole genome shotgun (WGS) entry which is preliminary data.</text>
</comment>
<comment type="subcellular location">
    <subcellularLocation>
        <location evidence="2">Chromosome</location>
        <location evidence="2">Centromere</location>
    </subcellularLocation>
    <subcellularLocation>
        <location evidence="1">Nucleus</location>
    </subcellularLocation>
</comment>
<dbReference type="Gene3D" id="6.10.250.1900">
    <property type="match status" value="1"/>
</dbReference>
<protein>
    <recommendedName>
        <fullName evidence="11">Borealin N-terminal domain-containing protein</fullName>
    </recommendedName>
</protein>
<keyword evidence="4" id="KW-0158">Chromosome</keyword>
<keyword evidence="5" id="KW-0132">Cell division</keyword>
<evidence type="ECO:0000256" key="8">
    <source>
        <dbReference type="ARBA" id="ARBA00023306"/>
    </source>
</evidence>
<reference evidence="12" key="1">
    <citation type="journal article" date="2023" name="DNA Res.">
        <title>Chromosome-level genome assembly of Phrynocephalus forsythii using third-generation DNA sequencing and Hi-C analysis.</title>
        <authorList>
            <person name="Qi Y."/>
            <person name="Zhao W."/>
            <person name="Zhao Y."/>
            <person name="Niu C."/>
            <person name="Cao S."/>
            <person name="Zhang Y."/>
        </authorList>
    </citation>
    <scope>NUCLEOTIDE SEQUENCE</scope>
    <source>
        <tissue evidence="12">Muscle</tissue>
    </source>
</reference>
<gene>
    <name evidence="12" type="ORF">JRQ81_016604</name>
</gene>
<dbReference type="PANTHER" id="PTHR16040:SF5">
    <property type="entry name" value="BOREALIN-2-RELATED"/>
    <property type="match status" value="1"/>
</dbReference>
<organism evidence="12 13">
    <name type="scientific">Phrynocephalus forsythii</name>
    <dbReference type="NCBI Taxonomy" id="171643"/>
    <lineage>
        <taxon>Eukaryota</taxon>
        <taxon>Metazoa</taxon>
        <taxon>Chordata</taxon>
        <taxon>Craniata</taxon>
        <taxon>Vertebrata</taxon>
        <taxon>Euteleostomi</taxon>
        <taxon>Lepidosauria</taxon>
        <taxon>Squamata</taxon>
        <taxon>Bifurcata</taxon>
        <taxon>Unidentata</taxon>
        <taxon>Episquamata</taxon>
        <taxon>Toxicofera</taxon>
        <taxon>Iguania</taxon>
        <taxon>Acrodonta</taxon>
        <taxon>Agamidae</taxon>
        <taxon>Agaminae</taxon>
        <taxon>Phrynocephalus</taxon>
    </lineage>
</organism>
<feature type="domain" description="Borealin N-terminal" evidence="11">
    <location>
        <begin position="37"/>
        <end position="88"/>
    </location>
</feature>
<dbReference type="InterPro" id="IPR018867">
    <property type="entry name" value="Cell_div_borealin"/>
</dbReference>
<accession>A0A9Q0XSK3</accession>
<dbReference type="InterPro" id="IPR018851">
    <property type="entry name" value="Borealin_N"/>
</dbReference>
<keyword evidence="13" id="KW-1185">Reference proteome</keyword>
<keyword evidence="8" id="KW-0131">Cell cycle</keyword>
<dbReference type="GO" id="GO:0051233">
    <property type="term" value="C:spindle midzone"/>
    <property type="evidence" value="ECO:0007669"/>
    <property type="project" value="TreeGrafter"/>
</dbReference>
<dbReference type="AlphaFoldDB" id="A0A9Q0XSK3"/>
<sequence>MALRKHLEEAKKHGSDSRVEPDCSLLDKEQRDQRIGLLLQDFDHHVKENLQEMKKELVPLLQMAEQVFQVESLAVLVAMRTMRRKDLIGLKEDVAATLAASLEANNYCVRHKPTPKLVRMNSKRVKVTTIVEYKDDKEEDQGQGKKTSHKVFKANSL</sequence>
<keyword evidence="9" id="KW-0137">Centromere</keyword>
<keyword evidence="7" id="KW-0539">Nucleus</keyword>
<feature type="compositionally biased region" description="Basic residues" evidence="10">
    <location>
        <begin position="146"/>
        <end position="157"/>
    </location>
</feature>
<keyword evidence="6" id="KW-0498">Mitosis</keyword>
<evidence type="ECO:0000256" key="5">
    <source>
        <dbReference type="ARBA" id="ARBA00022618"/>
    </source>
</evidence>
<evidence type="ECO:0000256" key="3">
    <source>
        <dbReference type="ARBA" id="ARBA00009914"/>
    </source>
</evidence>
<dbReference type="GO" id="GO:0032133">
    <property type="term" value="C:chromosome passenger complex"/>
    <property type="evidence" value="ECO:0007669"/>
    <property type="project" value="TreeGrafter"/>
</dbReference>
<evidence type="ECO:0000256" key="10">
    <source>
        <dbReference type="SAM" id="MobiDB-lite"/>
    </source>
</evidence>
<feature type="region of interest" description="Disordered" evidence="10">
    <location>
        <begin position="136"/>
        <end position="157"/>
    </location>
</feature>